<evidence type="ECO:0000256" key="1">
    <source>
        <dbReference type="ARBA" id="ARBA00000798"/>
    </source>
</evidence>
<organism evidence="8 9">
    <name type="scientific">Planktothrix tepida PCC 9214</name>
    <dbReference type="NCBI Taxonomy" id="671072"/>
    <lineage>
        <taxon>Bacteria</taxon>
        <taxon>Bacillati</taxon>
        <taxon>Cyanobacteriota</taxon>
        <taxon>Cyanophyceae</taxon>
        <taxon>Oscillatoriophycideae</taxon>
        <taxon>Oscillatoriales</taxon>
        <taxon>Microcoleaceae</taxon>
        <taxon>Planktothrix</taxon>
    </lineage>
</organism>
<keyword evidence="4" id="KW-0378">Hydrolase</keyword>
<feature type="domain" description="PLD phosphodiesterase" evidence="7">
    <location>
        <begin position="394"/>
        <end position="421"/>
    </location>
</feature>
<name>A0A1J1LM48_9CYAN</name>
<dbReference type="Pfam" id="PF13091">
    <property type="entry name" value="PLDc_2"/>
    <property type="match status" value="2"/>
</dbReference>
<dbReference type="InterPro" id="IPR003583">
    <property type="entry name" value="Hlx-hairpin-Hlx_DNA-bd_motif"/>
</dbReference>
<gene>
    <name evidence="8" type="ORF">PL9214500259</name>
</gene>
<dbReference type="Gene3D" id="1.10.150.320">
    <property type="entry name" value="Photosystem II 12 kDa extrinsic protein"/>
    <property type="match status" value="1"/>
</dbReference>
<dbReference type="PANTHER" id="PTHR43856:SF1">
    <property type="entry name" value="MITOCHONDRIAL CARDIOLIPIN HYDROLASE"/>
    <property type="match status" value="1"/>
</dbReference>
<evidence type="ECO:0000256" key="3">
    <source>
        <dbReference type="ARBA" id="ARBA00012027"/>
    </source>
</evidence>
<dbReference type="GO" id="GO:0006281">
    <property type="term" value="P:DNA repair"/>
    <property type="evidence" value="ECO:0007669"/>
    <property type="project" value="InterPro"/>
</dbReference>
<accession>A0A1J1LM48</accession>
<dbReference type="GO" id="GO:0003677">
    <property type="term" value="F:DNA binding"/>
    <property type="evidence" value="ECO:0007669"/>
    <property type="project" value="InterPro"/>
</dbReference>
<protein>
    <recommendedName>
        <fullName evidence="3">phospholipase D</fullName>
        <ecNumber evidence="3">3.1.4.4</ecNumber>
    </recommendedName>
</protein>
<sequence length="556" mass="62362">MNKLRQISLRLGLILLWAGGLGACVKTSSQSVLKPRLDSLEQDALIQVYFNHSEASVYPEPYRQSLRFGDNLEQVIIDTIHQGTSTIDIAVQEFRLPNIAQALVERHQAGVKIRVIVENTYRRPWSQFTATEIQQLPEREQERYQEFILLADVNQDGKVGPEESQQRDALMLLENAGIPMIDDTEDGSKGTGLMHHKFMVVDGKNVIITSANWTTSDVHGDFKTLESQGNANNLLKIESSKLAQLMTQEFNLMWGDGVGKKKDSLFGINKPFRGHQTILVGNTPVTVQFSPTSQKQPWQNSTNGLIQQELQKTQQSFDFALFVFSDQKIVNTLEKKHQNQVLIQGLIDPSFAYRSYSEGLDMMGISLVNQCRYEAENKPWKQPISTVGSPNLPPSDRLHHKFGIIDHKIVITGSHNWTEAANTQNDETLIIINNTTVATHFKREFERLYQNSALGIPTWLLTKVEKDLKACGDSIVTTSNSYQSVKPLNSGSSDIKINLNTATQAELETLPGVGAKLAQNIIAARQKKPFTSLEDLDQVSGVGPKLLEKIRDRITW</sequence>
<evidence type="ECO:0000259" key="7">
    <source>
        <dbReference type="PROSITE" id="PS50035"/>
    </source>
</evidence>
<dbReference type="InterPro" id="IPR051406">
    <property type="entry name" value="PLD_domain"/>
</dbReference>
<dbReference type="EC" id="3.1.4.4" evidence="3"/>
<dbReference type="NCBIfam" id="TIGR00426">
    <property type="entry name" value="competence protein ComEA helix-hairpin-helix repeat region"/>
    <property type="match status" value="1"/>
</dbReference>
<dbReference type="InterPro" id="IPR010994">
    <property type="entry name" value="RuvA_2-like"/>
</dbReference>
<dbReference type="PROSITE" id="PS51257">
    <property type="entry name" value="PROKAR_LIPOPROTEIN"/>
    <property type="match status" value="1"/>
</dbReference>
<dbReference type="InterPro" id="IPR004509">
    <property type="entry name" value="Competence_ComEA_HhH"/>
</dbReference>
<keyword evidence="9" id="KW-1185">Reference proteome</keyword>
<dbReference type="SUPFAM" id="SSF47781">
    <property type="entry name" value="RuvA domain 2-like"/>
    <property type="match status" value="1"/>
</dbReference>
<reference evidence="9" key="1">
    <citation type="submission" date="2015-10" db="EMBL/GenBank/DDBJ databases">
        <authorList>
            <person name="Regsiter A."/>
            <person name="william w."/>
        </authorList>
    </citation>
    <scope>NUCLEOTIDE SEQUENCE [LARGE SCALE GENOMIC DNA]</scope>
</reference>
<evidence type="ECO:0000256" key="6">
    <source>
        <dbReference type="ARBA" id="ARBA00023098"/>
    </source>
</evidence>
<dbReference type="SUPFAM" id="SSF56024">
    <property type="entry name" value="Phospholipase D/nuclease"/>
    <property type="match status" value="2"/>
</dbReference>
<evidence type="ECO:0000256" key="2">
    <source>
        <dbReference type="ARBA" id="ARBA00008664"/>
    </source>
</evidence>
<evidence type="ECO:0000256" key="5">
    <source>
        <dbReference type="ARBA" id="ARBA00022963"/>
    </source>
</evidence>
<dbReference type="InterPro" id="IPR001736">
    <property type="entry name" value="PLipase_D/transphosphatidylase"/>
</dbReference>
<keyword evidence="5" id="KW-0442">Lipid degradation</keyword>
<dbReference type="Pfam" id="PF12836">
    <property type="entry name" value="HHH_3"/>
    <property type="match status" value="1"/>
</dbReference>
<proteinExistence type="inferred from homology"/>
<dbReference type="PANTHER" id="PTHR43856">
    <property type="entry name" value="CARDIOLIPIN HYDROLASE"/>
    <property type="match status" value="1"/>
</dbReference>
<comment type="similarity">
    <text evidence="2">Belongs to the phospholipase D family.</text>
</comment>
<evidence type="ECO:0000313" key="9">
    <source>
        <dbReference type="Proteomes" id="UP000184315"/>
    </source>
</evidence>
<dbReference type="GO" id="GO:0006793">
    <property type="term" value="P:phosphorus metabolic process"/>
    <property type="evidence" value="ECO:0007669"/>
    <property type="project" value="UniProtKB-ARBA"/>
</dbReference>
<feature type="domain" description="PLD phosphodiesterase" evidence="7">
    <location>
        <begin position="190"/>
        <end position="217"/>
    </location>
</feature>
<dbReference type="Proteomes" id="UP000184315">
    <property type="component" value="Unassembled WGS sequence"/>
</dbReference>
<dbReference type="InterPro" id="IPR025202">
    <property type="entry name" value="PLD-like_dom"/>
</dbReference>
<dbReference type="SMART" id="SM00278">
    <property type="entry name" value="HhH1"/>
    <property type="match status" value="2"/>
</dbReference>
<evidence type="ECO:0000313" key="8">
    <source>
        <dbReference type="EMBL" id="CUR33012.1"/>
    </source>
</evidence>
<dbReference type="AlphaFoldDB" id="A0A1J1LM48"/>
<dbReference type="CDD" id="cd09173">
    <property type="entry name" value="PLDc_Nuc_like_unchar1_2"/>
    <property type="match status" value="1"/>
</dbReference>
<dbReference type="EMBL" id="CZDF01000156">
    <property type="protein sequence ID" value="CUR33012.1"/>
    <property type="molecule type" value="Genomic_DNA"/>
</dbReference>
<keyword evidence="6" id="KW-0443">Lipid metabolism</keyword>
<dbReference type="GO" id="GO:0016042">
    <property type="term" value="P:lipid catabolic process"/>
    <property type="evidence" value="ECO:0007669"/>
    <property type="project" value="UniProtKB-KW"/>
</dbReference>
<dbReference type="RefSeq" id="WP_072719683.1">
    <property type="nucleotide sequence ID" value="NZ_LN889802.1"/>
</dbReference>
<dbReference type="GO" id="GO:0004630">
    <property type="term" value="F:phospholipase D activity"/>
    <property type="evidence" value="ECO:0007669"/>
    <property type="project" value="UniProtKB-EC"/>
</dbReference>
<dbReference type="GO" id="GO:0016891">
    <property type="term" value="F:RNA endonuclease activity producing 5'-phosphomonoesters, hydrolytic mechanism"/>
    <property type="evidence" value="ECO:0007669"/>
    <property type="project" value="TreeGrafter"/>
</dbReference>
<dbReference type="Gene3D" id="3.30.870.10">
    <property type="entry name" value="Endonuclease Chain A"/>
    <property type="match status" value="2"/>
</dbReference>
<dbReference type="PROSITE" id="PS50035">
    <property type="entry name" value="PLD"/>
    <property type="match status" value="2"/>
</dbReference>
<dbReference type="CDD" id="cd09116">
    <property type="entry name" value="PLDc_Nuc_like"/>
    <property type="match status" value="1"/>
</dbReference>
<dbReference type="SMART" id="SM00155">
    <property type="entry name" value="PLDc"/>
    <property type="match status" value="2"/>
</dbReference>
<dbReference type="STRING" id="671072.PL9214500259"/>
<evidence type="ECO:0000256" key="4">
    <source>
        <dbReference type="ARBA" id="ARBA00022801"/>
    </source>
</evidence>
<comment type="catalytic activity">
    <reaction evidence="1">
        <text>a 1,2-diacyl-sn-glycero-3-phosphocholine + H2O = a 1,2-diacyl-sn-glycero-3-phosphate + choline + H(+)</text>
        <dbReference type="Rhea" id="RHEA:14445"/>
        <dbReference type="ChEBI" id="CHEBI:15354"/>
        <dbReference type="ChEBI" id="CHEBI:15377"/>
        <dbReference type="ChEBI" id="CHEBI:15378"/>
        <dbReference type="ChEBI" id="CHEBI:57643"/>
        <dbReference type="ChEBI" id="CHEBI:58608"/>
        <dbReference type="EC" id="3.1.4.4"/>
    </reaction>
</comment>